<keyword evidence="1" id="KW-1133">Transmembrane helix</keyword>
<dbReference type="Proteomes" id="UP000499080">
    <property type="component" value="Unassembled WGS sequence"/>
</dbReference>
<keyword evidence="1" id="KW-0472">Membrane</keyword>
<accession>A0A4Y2EEJ2</accession>
<name>A0A4Y2EEJ2_ARAVE</name>
<reference evidence="2 3" key="1">
    <citation type="journal article" date="2019" name="Sci. Rep.">
        <title>Orb-weaving spider Araneus ventricosus genome elucidates the spidroin gene catalogue.</title>
        <authorList>
            <person name="Kono N."/>
            <person name="Nakamura H."/>
            <person name="Ohtoshi R."/>
            <person name="Moran D.A.P."/>
            <person name="Shinohara A."/>
            <person name="Yoshida Y."/>
            <person name="Fujiwara M."/>
            <person name="Mori M."/>
            <person name="Tomita M."/>
            <person name="Arakawa K."/>
        </authorList>
    </citation>
    <scope>NUCLEOTIDE SEQUENCE [LARGE SCALE GENOMIC DNA]</scope>
</reference>
<sequence length="111" mass="12888">MNSRRSPSPRKSLWELRFTTQTPSLTLARLARIEPTKPAGAGVVVGVLIFLSYMIHYLFHYMLQGVKSTENNLLTFPMKEMSVHKVEEEHLMQQRQGAWMLKRSYHKENGV</sequence>
<dbReference type="EMBL" id="BGPR01000567">
    <property type="protein sequence ID" value="GBM26706.1"/>
    <property type="molecule type" value="Genomic_DNA"/>
</dbReference>
<evidence type="ECO:0000256" key="1">
    <source>
        <dbReference type="SAM" id="Phobius"/>
    </source>
</evidence>
<comment type="caution">
    <text evidence="2">The sequence shown here is derived from an EMBL/GenBank/DDBJ whole genome shotgun (WGS) entry which is preliminary data.</text>
</comment>
<evidence type="ECO:0000313" key="2">
    <source>
        <dbReference type="EMBL" id="GBM26706.1"/>
    </source>
</evidence>
<protein>
    <submittedName>
        <fullName evidence="2">Uncharacterized protein</fullName>
    </submittedName>
</protein>
<keyword evidence="1" id="KW-0812">Transmembrane</keyword>
<keyword evidence="3" id="KW-1185">Reference proteome</keyword>
<gene>
    <name evidence="2" type="ORF">AVEN_124997_1</name>
</gene>
<dbReference type="AlphaFoldDB" id="A0A4Y2EEJ2"/>
<proteinExistence type="predicted"/>
<organism evidence="2 3">
    <name type="scientific">Araneus ventricosus</name>
    <name type="common">Orbweaver spider</name>
    <name type="synonym">Epeira ventricosa</name>
    <dbReference type="NCBI Taxonomy" id="182803"/>
    <lineage>
        <taxon>Eukaryota</taxon>
        <taxon>Metazoa</taxon>
        <taxon>Ecdysozoa</taxon>
        <taxon>Arthropoda</taxon>
        <taxon>Chelicerata</taxon>
        <taxon>Arachnida</taxon>
        <taxon>Araneae</taxon>
        <taxon>Araneomorphae</taxon>
        <taxon>Entelegynae</taxon>
        <taxon>Araneoidea</taxon>
        <taxon>Araneidae</taxon>
        <taxon>Araneus</taxon>
    </lineage>
</organism>
<evidence type="ECO:0000313" key="3">
    <source>
        <dbReference type="Proteomes" id="UP000499080"/>
    </source>
</evidence>
<feature type="transmembrane region" description="Helical" evidence="1">
    <location>
        <begin position="39"/>
        <end position="59"/>
    </location>
</feature>